<keyword evidence="9" id="KW-0408">Iron</keyword>
<evidence type="ECO:0000256" key="7">
    <source>
        <dbReference type="ARBA" id="ARBA00022989"/>
    </source>
</evidence>
<comment type="caution">
    <text evidence="13">The sequence shown here is derived from an EMBL/GenBank/DDBJ whole genome shotgun (WGS) entry which is preliminary data.</text>
</comment>
<evidence type="ECO:0000256" key="10">
    <source>
        <dbReference type="ARBA" id="ARBA00023098"/>
    </source>
</evidence>
<dbReference type="Proteomes" id="UP000541444">
    <property type="component" value="Unassembled WGS sequence"/>
</dbReference>
<keyword evidence="14" id="KW-1185">Reference proteome</keyword>
<dbReference type="GO" id="GO:0016020">
    <property type="term" value="C:membrane"/>
    <property type="evidence" value="ECO:0007669"/>
    <property type="project" value="UniProtKB-SubCell"/>
</dbReference>
<accession>A0A7J7NUS9</accession>
<dbReference type="GO" id="GO:0006629">
    <property type="term" value="P:lipid metabolic process"/>
    <property type="evidence" value="ECO:0007669"/>
    <property type="project" value="UniProtKB-KW"/>
</dbReference>
<organism evidence="13 14">
    <name type="scientific">Kingdonia uniflora</name>
    <dbReference type="NCBI Taxonomy" id="39325"/>
    <lineage>
        <taxon>Eukaryota</taxon>
        <taxon>Viridiplantae</taxon>
        <taxon>Streptophyta</taxon>
        <taxon>Embryophyta</taxon>
        <taxon>Tracheophyta</taxon>
        <taxon>Spermatophyta</taxon>
        <taxon>Magnoliopsida</taxon>
        <taxon>Ranunculales</taxon>
        <taxon>Circaeasteraceae</taxon>
        <taxon>Kingdonia</taxon>
    </lineage>
</organism>
<evidence type="ECO:0000313" key="13">
    <source>
        <dbReference type="EMBL" id="KAF6170919.1"/>
    </source>
</evidence>
<comment type="subcellular location">
    <subcellularLocation>
        <location evidence="1">Membrane</location>
        <topology evidence="1">Multi-pass membrane protein</topology>
    </subcellularLocation>
</comment>
<dbReference type="GO" id="GO:0016717">
    <property type="term" value="F:oxidoreductase activity, acting on paired donors, with oxidation of a pair of donors resulting in the reduction of molecular oxygen to two molecules of water"/>
    <property type="evidence" value="ECO:0007669"/>
    <property type="project" value="TreeGrafter"/>
</dbReference>
<evidence type="ECO:0000256" key="8">
    <source>
        <dbReference type="ARBA" id="ARBA00023002"/>
    </source>
</evidence>
<dbReference type="GO" id="GO:0046872">
    <property type="term" value="F:metal ion binding"/>
    <property type="evidence" value="ECO:0007669"/>
    <property type="project" value="UniProtKB-KW"/>
</dbReference>
<sequence>MFVLASFAVTRVQHVQFCLNHFSSGVYAGPPVRNNLFKNQTKGTWDITCPSWMVWFHSGLLYQIKHHLFPKLPRCNLRKISPYVRELCKKHNLPYLSVSFLEANVLKIGTLRTAALQARVITNPIPKNL</sequence>
<protein>
    <recommendedName>
        <fullName evidence="12">Fatty acid desaturase domain-containing protein</fullName>
    </recommendedName>
</protein>
<evidence type="ECO:0000256" key="3">
    <source>
        <dbReference type="ARBA" id="ARBA00009295"/>
    </source>
</evidence>
<dbReference type="PANTHER" id="PTHR19353:SF30">
    <property type="entry name" value="DELTA 8-(E)-SPHINGOLIPID DESATURASE"/>
    <property type="match status" value="1"/>
</dbReference>
<feature type="domain" description="Fatty acid desaturase" evidence="12">
    <location>
        <begin position="2"/>
        <end position="97"/>
    </location>
</feature>
<keyword evidence="10" id="KW-0443">Lipid metabolism</keyword>
<comment type="pathway">
    <text evidence="2">Lipid metabolism.</text>
</comment>
<reference evidence="13 14" key="1">
    <citation type="journal article" date="2020" name="IScience">
        <title>Genome Sequencing of the Endangered Kingdonia uniflora (Circaeasteraceae, Ranunculales) Reveals Potential Mechanisms of Evolutionary Specialization.</title>
        <authorList>
            <person name="Sun Y."/>
            <person name="Deng T."/>
            <person name="Zhang A."/>
            <person name="Moore M.J."/>
            <person name="Landis J.B."/>
            <person name="Lin N."/>
            <person name="Zhang H."/>
            <person name="Zhang X."/>
            <person name="Huang J."/>
            <person name="Zhang X."/>
            <person name="Sun H."/>
            <person name="Wang H."/>
        </authorList>
    </citation>
    <scope>NUCLEOTIDE SEQUENCE [LARGE SCALE GENOMIC DNA]</scope>
    <source>
        <strain evidence="13">TB1705</strain>
        <tissue evidence="13">Leaf</tissue>
    </source>
</reference>
<dbReference type="PANTHER" id="PTHR19353">
    <property type="entry name" value="FATTY ACID DESATURASE 2"/>
    <property type="match status" value="1"/>
</dbReference>
<evidence type="ECO:0000256" key="5">
    <source>
        <dbReference type="ARBA" id="ARBA00022692"/>
    </source>
</evidence>
<keyword evidence="4" id="KW-0349">Heme</keyword>
<keyword evidence="5" id="KW-0812">Transmembrane</keyword>
<evidence type="ECO:0000256" key="1">
    <source>
        <dbReference type="ARBA" id="ARBA00004141"/>
    </source>
</evidence>
<dbReference type="AlphaFoldDB" id="A0A7J7NUS9"/>
<evidence type="ECO:0000256" key="6">
    <source>
        <dbReference type="ARBA" id="ARBA00022723"/>
    </source>
</evidence>
<evidence type="ECO:0000256" key="4">
    <source>
        <dbReference type="ARBA" id="ARBA00022617"/>
    </source>
</evidence>
<dbReference type="EMBL" id="JACGCM010000554">
    <property type="protein sequence ID" value="KAF6170919.1"/>
    <property type="molecule type" value="Genomic_DNA"/>
</dbReference>
<comment type="similarity">
    <text evidence="3">Belongs to the fatty acid desaturase type 1 family.</text>
</comment>
<dbReference type="InterPro" id="IPR005804">
    <property type="entry name" value="FA_desaturase_dom"/>
</dbReference>
<dbReference type="Pfam" id="PF00487">
    <property type="entry name" value="FA_desaturase"/>
    <property type="match status" value="1"/>
</dbReference>
<dbReference type="OrthoDB" id="260091at2759"/>
<keyword evidence="11" id="KW-0472">Membrane</keyword>
<proteinExistence type="inferred from homology"/>
<evidence type="ECO:0000256" key="2">
    <source>
        <dbReference type="ARBA" id="ARBA00005189"/>
    </source>
</evidence>
<name>A0A7J7NUS9_9MAGN</name>
<keyword evidence="6" id="KW-0479">Metal-binding</keyword>
<dbReference type="InterPro" id="IPR012171">
    <property type="entry name" value="Fatty_acid_desaturase"/>
</dbReference>
<evidence type="ECO:0000259" key="12">
    <source>
        <dbReference type="Pfam" id="PF00487"/>
    </source>
</evidence>
<keyword evidence="8" id="KW-0560">Oxidoreductase</keyword>
<evidence type="ECO:0000313" key="14">
    <source>
        <dbReference type="Proteomes" id="UP000541444"/>
    </source>
</evidence>
<keyword evidence="7" id="KW-1133">Transmembrane helix</keyword>
<evidence type="ECO:0000256" key="11">
    <source>
        <dbReference type="ARBA" id="ARBA00023136"/>
    </source>
</evidence>
<evidence type="ECO:0000256" key="9">
    <source>
        <dbReference type="ARBA" id="ARBA00023004"/>
    </source>
</evidence>
<gene>
    <name evidence="13" type="ORF">GIB67_014736</name>
</gene>